<evidence type="ECO:0000256" key="3">
    <source>
        <dbReference type="ARBA" id="ARBA00023015"/>
    </source>
</evidence>
<dbReference type="CDD" id="cd00167">
    <property type="entry name" value="SANT"/>
    <property type="match status" value="2"/>
</dbReference>
<dbReference type="PANTHER" id="PTHR47994">
    <property type="entry name" value="F14D16.11-RELATED"/>
    <property type="match status" value="1"/>
</dbReference>
<dbReference type="AlphaFoldDB" id="A0A2C9UK86"/>
<dbReference type="InterPro" id="IPR017930">
    <property type="entry name" value="Myb_dom"/>
</dbReference>
<evidence type="ECO:0000256" key="2">
    <source>
        <dbReference type="ARBA" id="ARBA00022737"/>
    </source>
</evidence>
<dbReference type="InterPro" id="IPR015495">
    <property type="entry name" value="Myb_TF_plants"/>
</dbReference>
<dbReference type="InterPro" id="IPR001005">
    <property type="entry name" value="SANT/Myb"/>
</dbReference>
<gene>
    <name evidence="10" type="ORF">MANES_14G034400v8</name>
</gene>
<evidence type="ECO:0000313" key="11">
    <source>
        <dbReference type="Proteomes" id="UP000091857"/>
    </source>
</evidence>
<dbReference type="GO" id="GO:0046394">
    <property type="term" value="P:carboxylic acid biosynthetic process"/>
    <property type="evidence" value="ECO:0007669"/>
    <property type="project" value="UniProtKB-ARBA"/>
</dbReference>
<comment type="caution">
    <text evidence="10">The sequence shown here is derived from an EMBL/GenBank/DDBJ whole genome shotgun (WGS) entry which is preliminary data.</text>
</comment>
<dbReference type="FunFam" id="1.10.10.60:FF:000394">
    <property type="entry name" value="MYB transcription factor"/>
    <property type="match status" value="1"/>
</dbReference>
<dbReference type="Pfam" id="PF00249">
    <property type="entry name" value="Myb_DNA-binding"/>
    <property type="match status" value="2"/>
</dbReference>
<feature type="domain" description="HTH myb-type" evidence="9">
    <location>
        <begin position="9"/>
        <end position="61"/>
    </location>
</feature>
<dbReference type="GO" id="GO:0006355">
    <property type="term" value="P:regulation of DNA-templated transcription"/>
    <property type="evidence" value="ECO:0000318"/>
    <property type="project" value="GO_Central"/>
</dbReference>
<evidence type="ECO:0000256" key="1">
    <source>
        <dbReference type="ARBA" id="ARBA00004123"/>
    </source>
</evidence>
<dbReference type="PROSITE" id="PS50090">
    <property type="entry name" value="MYB_LIKE"/>
    <property type="match status" value="2"/>
</dbReference>
<dbReference type="PROSITE" id="PS51294">
    <property type="entry name" value="HTH_MYB"/>
    <property type="match status" value="2"/>
</dbReference>
<evidence type="ECO:0000259" key="8">
    <source>
        <dbReference type="PROSITE" id="PS50090"/>
    </source>
</evidence>
<reference evidence="11" key="1">
    <citation type="journal article" date="2016" name="Nat. Biotechnol.">
        <title>Sequencing wild and cultivated cassava and related species reveals extensive interspecific hybridization and genetic diversity.</title>
        <authorList>
            <person name="Bredeson J.V."/>
            <person name="Lyons J.B."/>
            <person name="Prochnik S.E."/>
            <person name="Wu G.A."/>
            <person name="Ha C.M."/>
            <person name="Edsinger-Gonzales E."/>
            <person name="Grimwood J."/>
            <person name="Schmutz J."/>
            <person name="Rabbi I.Y."/>
            <person name="Egesi C."/>
            <person name="Nauluvula P."/>
            <person name="Lebot V."/>
            <person name="Ndunguru J."/>
            <person name="Mkamilo G."/>
            <person name="Bart R.S."/>
            <person name="Setter T.L."/>
            <person name="Gleadow R.M."/>
            <person name="Kulakow P."/>
            <person name="Ferguson M.E."/>
            <person name="Rounsley S."/>
            <person name="Rokhsar D.S."/>
        </authorList>
    </citation>
    <scope>NUCLEOTIDE SEQUENCE [LARGE SCALE GENOMIC DNA]</scope>
    <source>
        <strain evidence="11">cv. AM560-2</strain>
    </source>
</reference>
<dbReference type="EMBL" id="CM004400">
    <property type="protein sequence ID" value="OAY30486.1"/>
    <property type="molecule type" value="Genomic_DNA"/>
</dbReference>
<comment type="subcellular location">
    <subcellularLocation>
        <location evidence="1">Nucleus</location>
    </subcellularLocation>
</comment>
<keyword evidence="5" id="KW-0804">Transcription</keyword>
<dbReference type="FunFam" id="1.10.10.60:FF:000069">
    <property type="entry name" value="MYB transcription factor"/>
    <property type="match status" value="1"/>
</dbReference>
<dbReference type="GO" id="GO:0005634">
    <property type="term" value="C:nucleus"/>
    <property type="evidence" value="ECO:0000318"/>
    <property type="project" value="GO_Central"/>
</dbReference>
<keyword evidence="3" id="KW-0805">Transcription regulation</keyword>
<evidence type="ECO:0008006" key="12">
    <source>
        <dbReference type="Google" id="ProtNLM"/>
    </source>
</evidence>
<dbReference type="Gramene" id="Manes.14G034400.1.v8.1">
    <property type="protein sequence ID" value="Manes.14G034400.1.v8.1.CDS"/>
    <property type="gene ID" value="Manes.14G034400.v8.1"/>
</dbReference>
<name>A0A2C9UK86_MANES</name>
<evidence type="ECO:0000256" key="6">
    <source>
        <dbReference type="ARBA" id="ARBA00023242"/>
    </source>
</evidence>
<evidence type="ECO:0000256" key="4">
    <source>
        <dbReference type="ARBA" id="ARBA00023125"/>
    </source>
</evidence>
<dbReference type="Gene3D" id="1.10.10.60">
    <property type="entry name" value="Homeodomain-like"/>
    <property type="match status" value="2"/>
</dbReference>
<keyword evidence="11" id="KW-1185">Reference proteome</keyword>
<dbReference type="Proteomes" id="UP000091857">
    <property type="component" value="Chromosome 14"/>
</dbReference>
<feature type="domain" description="Myb-like" evidence="8">
    <location>
        <begin position="62"/>
        <end position="112"/>
    </location>
</feature>
<evidence type="ECO:0000256" key="7">
    <source>
        <dbReference type="SAM" id="MobiDB-lite"/>
    </source>
</evidence>
<protein>
    <recommendedName>
        <fullName evidence="12">MYB family protein</fullName>
    </recommendedName>
</protein>
<evidence type="ECO:0000313" key="10">
    <source>
        <dbReference type="EMBL" id="OAY30486.1"/>
    </source>
</evidence>
<keyword evidence="2" id="KW-0677">Repeat</keyword>
<feature type="domain" description="HTH myb-type" evidence="9">
    <location>
        <begin position="62"/>
        <end position="116"/>
    </location>
</feature>
<dbReference type="SMR" id="A0A2C9UK86"/>
<dbReference type="InterPro" id="IPR009057">
    <property type="entry name" value="Homeodomain-like_sf"/>
</dbReference>
<dbReference type="OMA" id="HGANDYH"/>
<evidence type="ECO:0000256" key="5">
    <source>
        <dbReference type="ARBA" id="ARBA00023163"/>
    </source>
</evidence>
<feature type="domain" description="Myb-like" evidence="8">
    <location>
        <begin position="9"/>
        <end position="61"/>
    </location>
</feature>
<accession>A0A2C9UK86</accession>
<dbReference type="OrthoDB" id="2143914at2759"/>
<proteinExistence type="predicted"/>
<keyword evidence="4" id="KW-0238">DNA-binding</keyword>
<feature type="compositionally biased region" description="Low complexity" evidence="7">
    <location>
        <begin position="169"/>
        <end position="187"/>
    </location>
</feature>
<dbReference type="PANTHER" id="PTHR47994:SF5">
    <property type="entry name" value="F14D16.11-RELATED"/>
    <property type="match status" value="1"/>
</dbReference>
<dbReference type="SUPFAM" id="SSF46689">
    <property type="entry name" value="Homeodomain-like"/>
    <property type="match status" value="1"/>
</dbReference>
<evidence type="ECO:0000259" key="9">
    <source>
        <dbReference type="PROSITE" id="PS51294"/>
    </source>
</evidence>
<organism evidence="10 11">
    <name type="scientific">Manihot esculenta</name>
    <name type="common">Cassava</name>
    <name type="synonym">Jatropha manihot</name>
    <dbReference type="NCBI Taxonomy" id="3983"/>
    <lineage>
        <taxon>Eukaryota</taxon>
        <taxon>Viridiplantae</taxon>
        <taxon>Streptophyta</taxon>
        <taxon>Embryophyta</taxon>
        <taxon>Tracheophyta</taxon>
        <taxon>Spermatophyta</taxon>
        <taxon>Magnoliopsida</taxon>
        <taxon>eudicotyledons</taxon>
        <taxon>Gunneridae</taxon>
        <taxon>Pentapetalae</taxon>
        <taxon>rosids</taxon>
        <taxon>fabids</taxon>
        <taxon>Malpighiales</taxon>
        <taxon>Euphorbiaceae</taxon>
        <taxon>Crotonoideae</taxon>
        <taxon>Manihoteae</taxon>
        <taxon>Manihot</taxon>
    </lineage>
</organism>
<sequence>MGRQPCCDKFGVKKGPWTAEEDKKLVDFILTHGQCCWRAVPKLAGLRRCGKSCRLRWTNYLRPDLKRGLLNEAEEQLVMDLHARLGNRWSKIAARLPGRTDNEIKNHWHTHIKKKLIKMGIDPVTHQPLHKQDNKGAAASHDVIYYDHQPNFSGDQQQISKNNCEAHASSSCNTTPTESSEPSSNDDPLMSYIFSDSFLEDSKWNFPVEYCEFGMFSPEGNCPWFLEHKDIGDDCFGL</sequence>
<dbReference type="SMART" id="SM00717">
    <property type="entry name" value="SANT"/>
    <property type="match status" value="2"/>
</dbReference>
<dbReference type="GO" id="GO:0000987">
    <property type="term" value="F:cis-regulatory region sequence-specific DNA binding"/>
    <property type="evidence" value="ECO:0000318"/>
    <property type="project" value="GO_Central"/>
</dbReference>
<keyword evidence="6" id="KW-0539">Nucleus</keyword>
<feature type="region of interest" description="Disordered" evidence="7">
    <location>
        <begin position="156"/>
        <end position="187"/>
    </location>
</feature>